<accession>A0ABT5M6L6</accession>
<feature type="transmembrane region" description="Helical" evidence="1">
    <location>
        <begin position="7"/>
        <end position="28"/>
    </location>
</feature>
<evidence type="ECO:0000313" key="2">
    <source>
        <dbReference type="EMBL" id="MDC9623334.1"/>
    </source>
</evidence>
<dbReference type="Proteomes" id="UP001214757">
    <property type="component" value="Unassembled WGS sequence"/>
</dbReference>
<evidence type="ECO:0000256" key="1">
    <source>
        <dbReference type="SAM" id="Phobius"/>
    </source>
</evidence>
<dbReference type="InterPro" id="IPR010665">
    <property type="entry name" value="DUF1240"/>
</dbReference>
<protein>
    <submittedName>
        <fullName evidence="2">DUF1240 domain-containing protein</fullName>
    </submittedName>
</protein>
<feature type="transmembrane region" description="Helical" evidence="1">
    <location>
        <begin position="48"/>
        <end position="69"/>
    </location>
</feature>
<proteinExistence type="predicted"/>
<feature type="transmembrane region" description="Helical" evidence="1">
    <location>
        <begin position="81"/>
        <end position="102"/>
    </location>
</feature>
<dbReference type="EMBL" id="JAQRFO010000047">
    <property type="protein sequence ID" value="MDC9623334.1"/>
    <property type="molecule type" value="Genomic_DNA"/>
</dbReference>
<dbReference type="Pfam" id="PF06836">
    <property type="entry name" value="DUF1240"/>
    <property type="match status" value="1"/>
</dbReference>
<gene>
    <name evidence="2" type="ORF">PSI22_17235</name>
</gene>
<name>A0ABT5M6L6_9GAMM</name>
<reference evidence="2 3" key="1">
    <citation type="submission" date="2023-02" db="EMBL/GenBank/DDBJ databases">
        <title>Entomopathogenic bacteria.</title>
        <authorList>
            <person name="Machado R.A."/>
        </authorList>
    </citation>
    <scope>NUCLEOTIDE SEQUENCE [LARGE SCALE GENOMIC DNA]</scope>
    <source>
        <strain evidence="2 3">XENO-7</strain>
    </source>
</reference>
<keyword evidence="3" id="KW-1185">Reference proteome</keyword>
<evidence type="ECO:0000313" key="3">
    <source>
        <dbReference type="Proteomes" id="UP001214757"/>
    </source>
</evidence>
<sequence>MDNKNRFIIIISSLFLILIMSSTMFFIFEDMISIVKLGDEITFSWKLFLFFFASPLPFYMCVCAIYYSITSKPARLNNTIIKIFIVNFFIFLFLSFPFSWYLDSKLRREGYVICEKTSFVSPNKYVKYPSLCR</sequence>
<dbReference type="RefSeq" id="WP_273580806.1">
    <property type="nucleotide sequence ID" value="NZ_JAQRFO010000047.1"/>
</dbReference>
<comment type="caution">
    <text evidence="2">The sequence shown here is derived from an EMBL/GenBank/DDBJ whole genome shotgun (WGS) entry which is preliminary data.</text>
</comment>
<keyword evidence="1" id="KW-0472">Membrane</keyword>
<keyword evidence="1" id="KW-1133">Transmembrane helix</keyword>
<keyword evidence="1" id="KW-0812">Transmembrane</keyword>
<organism evidence="2 3">
    <name type="scientific">Xenorhabdus aichiensis</name>
    <dbReference type="NCBI Taxonomy" id="3025874"/>
    <lineage>
        <taxon>Bacteria</taxon>
        <taxon>Pseudomonadati</taxon>
        <taxon>Pseudomonadota</taxon>
        <taxon>Gammaproteobacteria</taxon>
        <taxon>Enterobacterales</taxon>
        <taxon>Morganellaceae</taxon>
        <taxon>Xenorhabdus</taxon>
    </lineage>
</organism>